<dbReference type="EMBL" id="UFRQ01000003">
    <property type="protein sequence ID" value="SUT94561.1"/>
    <property type="molecule type" value="Genomic_DNA"/>
</dbReference>
<dbReference type="Gene3D" id="1.10.3230.30">
    <property type="entry name" value="Phage gp6-like head-tail connector protein"/>
    <property type="match status" value="1"/>
</dbReference>
<evidence type="ECO:0000313" key="1">
    <source>
        <dbReference type="EMBL" id="SUT94561.1"/>
    </source>
</evidence>
<gene>
    <name evidence="1" type="ORF">NCTC10801_02241</name>
</gene>
<dbReference type="Pfam" id="PF05135">
    <property type="entry name" value="Phage_connect_1"/>
    <property type="match status" value="1"/>
</dbReference>
<reference evidence="1 2" key="1">
    <citation type="submission" date="2018-06" db="EMBL/GenBank/DDBJ databases">
        <authorList>
            <consortium name="Pathogen Informatics"/>
            <person name="Doyle S."/>
        </authorList>
    </citation>
    <scope>NUCLEOTIDE SEQUENCE [LARGE SCALE GENOMIC DNA]</scope>
    <source>
        <strain evidence="1 2">NCTC10801</strain>
    </source>
</reference>
<dbReference type="InterPro" id="IPR021146">
    <property type="entry name" value="Phage_gp6-like_head-tail"/>
</dbReference>
<evidence type="ECO:0000313" key="2">
    <source>
        <dbReference type="Proteomes" id="UP000254649"/>
    </source>
</evidence>
<dbReference type="AlphaFoldDB" id="A0A380U2F3"/>
<dbReference type="OrthoDB" id="8452319at2"/>
<proteinExistence type="predicted"/>
<protein>
    <submittedName>
        <fullName evidence="1">Bacteriophage protein</fullName>
    </submittedName>
</protein>
<dbReference type="Proteomes" id="UP000254649">
    <property type="component" value="Unassembled WGS sequence"/>
</dbReference>
<organism evidence="1 2">
    <name type="scientific">[Actinobacillus] rossii</name>
    <dbReference type="NCBI Taxonomy" id="123820"/>
    <lineage>
        <taxon>Bacteria</taxon>
        <taxon>Pseudomonadati</taxon>
        <taxon>Pseudomonadota</taxon>
        <taxon>Gammaproteobacteria</taxon>
        <taxon>Pasteurellales</taxon>
        <taxon>Pasteurellaceae</taxon>
    </lineage>
</organism>
<dbReference type="NCBIfam" id="TIGR01560">
    <property type="entry name" value="put_DNA_pack"/>
    <property type="match status" value="1"/>
</dbReference>
<keyword evidence="2" id="KW-1185">Reference proteome</keyword>
<accession>A0A380U2F3</accession>
<dbReference type="InterPro" id="IPR006450">
    <property type="entry name" value="Phage_HK97_gp6-like"/>
</dbReference>
<name>A0A380U2F3_9PAST</name>
<sequence length="104" mass="11538">MLTSDLIKLDEVKAQLSIDHSLDDNLLNGYIVAAVEVAQKHIGKTFSDSDTTGTIVFNPAIKVGCLMYIAHLYANREITTDTTQSLIPMTVSSLWDVYRDPCVY</sequence>
<dbReference type="CDD" id="cd08054">
    <property type="entry name" value="gp6"/>
    <property type="match status" value="1"/>
</dbReference>